<name>A0A376HG79_ECOLX</name>
<accession>A0A376HG79</accession>
<proteinExistence type="predicted"/>
<reference evidence="4 5" key="1">
    <citation type="submission" date="2018-06" db="EMBL/GenBank/DDBJ databases">
        <authorList>
            <consortium name="Pathogen Informatics"/>
            <person name="Doyle S."/>
        </authorList>
    </citation>
    <scope>NUCLEOTIDE SEQUENCE [LARGE SCALE GENOMIC DNA]</scope>
    <source>
        <strain evidence="3 5">NCTC8603</strain>
        <strain evidence="2 4">NCTC8621</strain>
    </source>
</reference>
<reference evidence="1 6" key="2">
    <citation type="submission" date="2019-03" db="EMBL/GenBank/DDBJ databases">
        <authorList>
            <consortium name="GenomeTrakr network: Whole genome sequencing for foodborne pathogen traceback"/>
        </authorList>
    </citation>
    <scope>NUCLEOTIDE SEQUENCE [LARGE SCALE GENOMIC DNA]</scope>
    <source>
        <strain evidence="1 6">PSU-1190</strain>
    </source>
</reference>
<dbReference type="Proteomes" id="UP000591371">
    <property type="component" value="Unassembled WGS sequence"/>
</dbReference>
<evidence type="ECO:0000313" key="3">
    <source>
        <dbReference type="EMBL" id="STK73410.1"/>
    </source>
</evidence>
<evidence type="ECO:0000313" key="2">
    <source>
        <dbReference type="EMBL" id="STH82835.1"/>
    </source>
</evidence>
<dbReference type="Proteomes" id="UP000255153">
    <property type="component" value="Unassembled WGS sequence"/>
</dbReference>
<evidence type="ECO:0000313" key="4">
    <source>
        <dbReference type="Proteomes" id="UP000255093"/>
    </source>
</evidence>
<organism evidence="1 6">
    <name type="scientific">Escherichia coli</name>
    <dbReference type="NCBI Taxonomy" id="562"/>
    <lineage>
        <taxon>Bacteria</taxon>
        <taxon>Pseudomonadati</taxon>
        <taxon>Pseudomonadota</taxon>
        <taxon>Gammaproteobacteria</taxon>
        <taxon>Enterobacterales</taxon>
        <taxon>Enterobacteriaceae</taxon>
        <taxon>Escherichia</taxon>
    </lineage>
</organism>
<evidence type="ECO:0000313" key="5">
    <source>
        <dbReference type="Proteomes" id="UP000255153"/>
    </source>
</evidence>
<dbReference type="EMBL" id="AASATZ010000027">
    <property type="protein sequence ID" value="EFA4419657.1"/>
    <property type="molecule type" value="Genomic_DNA"/>
</dbReference>
<dbReference type="EMBL" id="UGBW01000003">
    <property type="protein sequence ID" value="STH82835.1"/>
    <property type="molecule type" value="Genomic_DNA"/>
</dbReference>
<dbReference type="AlphaFoldDB" id="A0A376HG79"/>
<protein>
    <submittedName>
        <fullName evidence="2 3">Type VI secretion protein</fullName>
    </submittedName>
    <submittedName>
        <fullName evidence="1">Type IV secretion protein Rhs</fullName>
    </submittedName>
</protein>
<gene>
    <name evidence="1" type="ORF">D3G36_17650</name>
    <name evidence="3" type="ORF">NCTC8603_01273</name>
    <name evidence="2" type="ORF">NCTC8621_02838</name>
</gene>
<dbReference type="EMBL" id="UGEE01000003">
    <property type="protein sequence ID" value="STK73410.1"/>
    <property type="molecule type" value="Genomic_DNA"/>
</dbReference>
<evidence type="ECO:0000313" key="1">
    <source>
        <dbReference type="EMBL" id="EFA4419657.1"/>
    </source>
</evidence>
<sequence length="176" mass="19932">MSLRRMTSGELTLARSIFENTIDYNKVWIHNEKYLPGQGERTAMTPNGEMYYPDAVYSSDFSSQSMPGERETVAGASHLFIHEMMHIGQYQKGYAVKLRGLFSWAANYHYDLNLQSIASYSMEQQASIVADYWLLINYGLVADLANVNYVGDTTESVNTLSEKYKKVLNLFPAGVI</sequence>
<dbReference type="Proteomes" id="UP000255093">
    <property type="component" value="Unassembled WGS sequence"/>
</dbReference>
<evidence type="ECO:0000313" key="6">
    <source>
        <dbReference type="Proteomes" id="UP000591371"/>
    </source>
</evidence>
<dbReference type="RefSeq" id="WP_000058703.1">
    <property type="nucleotide sequence ID" value="NZ_CABEEY010000003.1"/>
</dbReference>